<evidence type="ECO:0000313" key="5">
    <source>
        <dbReference type="Proteomes" id="UP000321363"/>
    </source>
</evidence>
<sequence>MQNNVKSEYFNWIVLIGILLLFLEVLFFNGGLIITFILSIGSIYLGRKWKPRFSGKVFFWIGWIWFIVTVLNMMTFRYFLCVVLLYYIIQFFQTQQRPKKIKPIVLEKSNENRTEPLMERKKLFNNRFFSSQETPEHAYEWNDVNIQVGIGNTVIDLSETVLPKGESVISIRNLAGNVTILVPYEFEVHINSSIIAGTLAVFHEQEQRIINENIVYETENYQPSEQKIKLFTSFITGRLEVKRI</sequence>
<dbReference type="InterPro" id="IPR056066">
    <property type="entry name" value="DUF7649"/>
</dbReference>
<dbReference type="GO" id="GO:0016020">
    <property type="term" value="C:membrane"/>
    <property type="evidence" value="ECO:0007669"/>
    <property type="project" value="InterPro"/>
</dbReference>
<gene>
    <name evidence="4" type="ORF">FS935_16480</name>
</gene>
<dbReference type="Pfam" id="PF09922">
    <property type="entry name" value="LiaF-like_C"/>
    <property type="match status" value="1"/>
</dbReference>
<dbReference type="PIRSF" id="PIRSF031509">
    <property type="entry name" value="Cell_wall_LiaF/YvqF"/>
    <property type="match status" value="1"/>
</dbReference>
<keyword evidence="1" id="KW-0472">Membrane</keyword>
<evidence type="ECO:0000259" key="2">
    <source>
        <dbReference type="Pfam" id="PF09922"/>
    </source>
</evidence>
<dbReference type="InterPro" id="IPR047793">
    <property type="entry name" value="LiaF_C"/>
</dbReference>
<dbReference type="EMBL" id="VOQF01000009">
    <property type="protein sequence ID" value="TXC89600.1"/>
    <property type="molecule type" value="Genomic_DNA"/>
</dbReference>
<organism evidence="4 5">
    <name type="scientific">Metabacillus litoralis</name>
    <dbReference type="NCBI Taxonomy" id="152268"/>
    <lineage>
        <taxon>Bacteria</taxon>
        <taxon>Bacillati</taxon>
        <taxon>Bacillota</taxon>
        <taxon>Bacilli</taxon>
        <taxon>Bacillales</taxon>
        <taxon>Bacillaceae</taxon>
        <taxon>Metabacillus</taxon>
    </lineage>
</organism>
<dbReference type="NCBIfam" id="NF040535">
    <property type="entry name" value="LiaF_C_term"/>
    <property type="match status" value="1"/>
</dbReference>
<keyword evidence="1" id="KW-0812">Transmembrane</keyword>
<dbReference type="Proteomes" id="UP000321363">
    <property type="component" value="Unassembled WGS sequence"/>
</dbReference>
<accession>A0A5C6VX82</accession>
<evidence type="ECO:0000256" key="1">
    <source>
        <dbReference type="SAM" id="Phobius"/>
    </source>
</evidence>
<dbReference type="InterPro" id="IPR016975">
    <property type="entry name" value="Cell_wall_LiaF"/>
</dbReference>
<feature type="domain" description="DUF7649" evidence="3">
    <location>
        <begin position="10"/>
        <end position="89"/>
    </location>
</feature>
<keyword evidence="1" id="KW-1133">Transmembrane helix</keyword>
<evidence type="ECO:0000313" key="4">
    <source>
        <dbReference type="EMBL" id="TXC89600.1"/>
    </source>
</evidence>
<dbReference type="InterPro" id="IPR024425">
    <property type="entry name" value="LiaF-like_C"/>
</dbReference>
<keyword evidence="5" id="KW-1185">Reference proteome</keyword>
<dbReference type="OrthoDB" id="2351415at2"/>
<name>A0A5C6VX82_9BACI</name>
<dbReference type="AlphaFoldDB" id="A0A5C6VX82"/>
<feature type="domain" description="Cell wall-active antibiotics response LiaF-like C-terminal" evidence="2">
    <location>
        <begin position="128"/>
        <end position="241"/>
    </location>
</feature>
<feature type="transmembrane region" description="Helical" evidence="1">
    <location>
        <begin position="12"/>
        <end position="45"/>
    </location>
</feature>
<protein>
    <submittedName>
        <fullName evidence="4">Cell wall-active antibiotics response protein</fullName>
    </submittedName>
</protein>
<proteinExistence type="predicted"/>
<comment type="caution">
    <text evidence="4">The sequence shown here is derived from an EMBL/GenBank/DDBJ whole genome shotgun (WGS) entry which is preliminary data.</text>
</comment>
<reference evidence="4 5" key="1">
    <citation type="journal article" date="2005" name="Int. J. Syst. Evol. Microbiol.">
        <title>Bacillus litoralis sp. nov., isolated from a tidal flat of the Yellow Sea in Korea.</title>
        <authorList>
            <person name="Yoon J.H."/>
            <person name="Oh T.K."/>
        </authorList>
    </citation>
    <scope>NUCLEOTIDE SEQUENCE [LARGE SCALE GENOMIC DNA]</scope>
    <source>
        <strain evidence="4 5">SW-211</strain>
    </source>
</reference>
<dbReference type="Pfam" id="PF24661">
    <property type="entry name" value="DUF7649"/>
    <property type="match status" value="1"/>
</dbReference>
<evidence type="ECO:0000259" key="3">
    <source>
        <dbReference type="Pfam" id="PF24661"/>
    </source>
</evidence>
<feature type="transmembrane region" description="Helical" evidence="1">
    <location>
        <begin position="57"/>
        <end position="89"/>
    </location>
</feature>